<dbReference type="InterPro" id="IPR006689">
    <property type="entry name" value="Small_GTPase_ARF/SAR"/>
</dbReference>
<dbReference type="SUPFAM" id="SSF52540">
    <property type="entry name" value="P-loop containing nucleoside triphosphate hydrolases"/>
    <property type="match status" value="1"/>
</dbReference>
<accession>A0AAD9NFY1</accession>
<reference evidence="5" key="1">
    <citation type="journal article" date="2023" name="Mol. Biol. Evol.">
        <title>Third-Generation Sequencing Reveals the Adaptive Role of the Epigenome in Three Deep-Sea Polychaetes.</title>
        <authorList>
            <person name="Perez M."/>
            <person name="Aroh O."/>
            <person name="Sun Y."/>
            <person name="Lan Y."/>
            <person name="Juniper S.K."/>
            <person name="Young C.R."/>
            <person name="Angers B."/>
            <person name="Qian P.Y."/>
        </authorList>
    </citation>
    <scope>NUCLEOTIDE SEQUENCE</scope>
    <source>
        <strain evidence="5">P08H-3</strain>
    </source>
</reference>
<dbReference type="GO" id="GO:0003924">
    <property type="term" value="F:GTPase activity"/>
    <property type="evidence" value="ECO:0007669"/>
    <property type="project" value="InterPro"/>
</dbReference>
<dbReference type="Proteomes" id="UP001208570">
    <property type="component" value="Unassembled WGS sequence"/>
</dbReference>
<dbReference type="InterPro" id="IPR027417">
    <property type="entry name" value="P-loop_NTPase"/>
</dbReference>
<dbReference type="AlphaFoldDB" id="A0AAD9NFY1"/>
<dbReference type="PANTHER" id="PTHR46688:SF1">
    <property type="entry name" value="ADP-RIBOSYLATION FACTOR-LIKE PROTEIN 16"/>
    <property type="match status" value="1"/>
</dbReference>
<evidence type="ECO:0000256" key="2">
    <source>
        <dbReference type="ARBA" id="ARBA00023134"/>
    </source>
</evidence>
<dbReference type="Gene3D" id="3.40.50.300">
    <property type="entry name" value="P-loop containing nucleotide triphosphate hydrolases"/>
    <property type="match status" value="1"/>
</dbReference>
<evidence type="ECO:0000256" key="3">
    <source>
        <dbReference type="PIRSR" id="PIRSR606689-1"/>
    </source>
</evidence>
<dbReference type="GO" id="GO:0005525">
    <property type="term" value="F:GTP binding"/>
    <property type="evidence" value="ECO:0007669"/>
    <property type="project" value="UniProtKB-KW"/>
</dbReference>
<name>A0AAD9NFY1_9ANNE</name>
<dbReference type="SMART" id="SM00177">
    <property type="entry name" value="ARF"/>
    <property type="match status" value="1"/>
</dbReference>
<keyword evidence="2 3" id="KW-0342">GTP-binding</keyword>
<dbReference type="PANTHER" id="PTHR46688">
    <property type="entry name" value="ADP-RIBOSYLATION FACTOR-LIKE PROTEIN 16"/>
    <property type="match status" value="1"/>
</dbReference>
<evidence type="ECO:0000313" key="5">
    <source>
        <dbReference type="EMBL" id="KAK2166856.1"/>
    </source>
</evidence>
<feature type="binding site" evidence="3">
    <location>
        <position position="57"/>
    </location>
    <ligand>
        <name>GTP</name>
        <dbReference type="ChEBI" id="CHEBI:37565"/>
    </ligand>
</feature>
<evidence type="ECO:0008006" key="7">
    <source>
        <dbReference type="Google" id="ProtNLM"/>
    </source>
</evidence>
<keyword evidence="6" id="KW-1185">Reference proteome</keyword>
<proteinExistence type="predicted"/>
<gene>
    <name evidence="5" type="ORF">LSH36_34g03000</name>
</gene>
<sequence>ECDDKNLSFLNDLIACSNRGNYSNVGDAPPTIPTVGTNLVNVVTSKKTEITVRELGGCMAPIWHNYYKDCQALMFMIDVSNKQQVSSSCIQLMDVINHEALQTADLLIILNKIDVQGCMSRLELDFVMRLNEIQKHARQKMTLLDISARQGKGLQEVTRWIQQHTKH</sequence>
<protein>
    <recommendedName>
        <fullName evidence="7">ADP-ribosylation factor-like protein 16</fullName>
    </recommendedName>
</protein>
<evidence type="ECO:0000256" key="1">
    <source>
        <dbReference type="ARBA" id="ARBA00022741"/>
    </source>
</evidence>
<dbReference type="EMBL" id="JAODUP010000034">
    <property type="protein sequence ID" value="KAK2166856.1"/>
    <property type="molecule type" value="Genomic_DNA"/>
</dbReference>
<comment type="caution">
    <text evidence="5">The sequence shown here is derived from an EMBL/GenBank/DDBJ whole genome shotgun (WGS) entry which is preliminary data.</text>
</comment>
<evidence type="ECO:0000313" key="6">
    <source>
        <dbReference type="Proteomes" id="UP001208570"/>
    </source>
</evidence>
<feature type="binding site" evidence="4">
    <location>
        <position position="34"/>
    </location>
    <ligand>
        <name>Mg(2+)</name>
        <dbReference type="ChEBI" id="CHEBI:18420"/>
    </ligand>
</feature>
<dbReference type="Pfam" id="PF00025">
    <property type="entry name" value="Arf"/>
    <property type="match status" value="1"/>
</dbReference>
<evidence type="ECO:0000256" key="4">
    <source>
        <dbReference type="PIRSR" id="PIRSR606689-2"/>
    </source>
</evidence>
<dbReference type="PROSITE" id="PS51417">
    <property type="entry name" value="ARF"/>
    <property type="match status" value="1"/>
</dbReference>
<organism evidence="5 6">
    <name type="scientific">Paralvinella palmiformis</name>
    <dbReference type="NCBI Taxonomy" id="53620"/>
    <lineage>
        <taxon>Eukaryota</taxon>
        <taxon>Metazoa</taxon>
        <taxon>Spiralia</taxon>
        <taxon>Lophotrochozoa</taxon>
        <taxon>Annelida</taxon>
        <taxon>Polychaeta</taxon>
        <taxon>Sedentaria</taxon>
        <taxon>Canalipalpata</taxon>
        <taxon>Terebellida</taxon>
        <taxon>Terebelliformia</taxon>
        <taxon>Alvinellidae</taxon>
        <taxon>Paralvinella</taxon>
    </lineage>
</organism>
<keyword evidence="4" id="KW-0479">Metal-binding</keyword>
<keyword evidence="4" id="KW-0460">Magnesium</keyword>
<keyword evidence="1 3" id="KW-0547">Nucleotide-binding</keyword>
<feature type="binding site" evidence="3">
    <location>
        <begin position="111"/>
        <end position="114"/>
    </location>
    <ligand>
        <name>GTP</name>
        <dbReference type="ChEBI" id="CHEBI:37565"/>
    </ligand>
</feature>
<dbReference type="GO" id="GO:0046872">
    <property type="term" value="F:metal ion binding"/>
    <property type="evidence" value="ECO:0007669"/>
    <property type="project" value="UniProtKB-KW"/>
</dbReference>
<feature type="non-terminal residue" evidence="5">
    <location>
        <position position="1"/>
    </location>
</feature>